<dbReference type="InterPro" id="IPR036770">
    <property type="entry name" value="Ankyrin_rpt-contain_sf"/>
</dbReference>
<dbReference type="AlphaFoldDB" id="A0A8J4ETP4"/>
<sequence length="594" mass="67233">MESYICETSIETPMLASPEAENVEQSRVWVLDLVEVIASFLPGNVVATTIRLVNKAAAQQFGQLEHKRVQLSKPTPRHAFAWRWGHVLAVKQLTWNQRRKLMQLTVLSGSIDNLEVLTATEDYFPLQSDLMATVAGNGQMDMFEALRKMGCPWADPAVLKAAARGNHRAMCVRLLEIGCPCNNVVMVNAARAGHAQVVDMLLPAAAPNLSAADVLSVLREAAQGYGFRDLGRLYRAWKKPGDLVMLRRRSRHQPLLVLSSPTPDWKDKANWLQRQGYRMAADEYMYQCEDWQERQTWLRSKGYQVGMRHWTFAARALNLDALSSLVPPVIEINITNRQEVVHSMRCAAIIGHLPVLELFFARGAPLTLEVLQEALSGGQLRTAQWIWERLAVDPEHLTPYLFTAGAASGDLEVLQWMYNRGFQWDADTFVMAAEAGSEEQLEWLAARGCPMGVDGQAYALAAGRGDLPILRCLRRLGCPWSKDGKTFNICADATCWNRSDFTMRVHPCPPGLVWLLEEGCPVDWEKLAAGCKRLRDDVVWKLKEVQKRVEWQQKWQQRMAGLEAALGWCYYLLCCMGWLVQILYRGIMPLYVYR</sequence>
<proteinExistence type="predicted"/>
<keyword evidence="1" id="KW-1133">Transmembrane helix</keyword>
<evidence type="ECO:0008006" key="4">
    <source>
        <dbReference type="Google" id="ProtNLM"/>
    </source>
</evidence>
<keyword evidence="3" id="KW-1185">Reference proteome</keyword>
<dbReference type="GO" id="GO:0016020">
    <property type="term" value="C:membrane"/>
    <property type="evidence" value="ECO:0007669"/>
    <property type="project" value="TreeGrafter"/>
</dbReference>
<dbReference type="PANTHER" id="PTHR12393:SF6">
    <property type="entry name" value="SPHINGOMYELIN PHOSPHODIESTERASE 2"/>
    <property type="match status" value="1"/>
</dbReference>
<dbReference type="PANTHER" id="PTHR12393">
    <property type="entry name" value="SPHINGOMYELIN PHOSPHODIESTERASE RELATED"/>
    <property type="match status" value="1"/>
</dbReference>
<keyword evidence="1" id="KW-0812">Transmembrane</keyword>
<dbReference type="GO" id="GO:0046513">
    <property type="term" value="P:ceramide biosynthetic process"/>
    <property type="evidence" value="ECO:0007669"/>
    <property type="project" value="TreeGrafter"/>
</dbReference>
<accession>A0A8J4ETP4</accession>
<gene>
    <name evidence="2" type="ORF">Vafri_3277</name>
</gene>
<reference evidence="2" key="1">
    <citation type="journal article" date="2021" name="Proc. Natl. Acad. Sci. U.S.A.">
        <title>Three genomes in the algal genus Volvox reveal the fate of a haploid sex-determining region after a transition to homothallism.</title>
        <authorList>
            <person name="Yamamoto K."/>
            <person name="Hamaji T."/>
            <person name="Kawai-Toyooka H."/>
            <person name="Matsuzaki R."/>
            <person name="Takahashi F."/>
            <person name="Nishimura Y."/>
            <person name="Kawachi M."/>
            <person name="Noguchi H."/>
            <person name="Minakuchi Y."/>
            <person name="Umen J.G."/>
            <person name="Toyoda A."/>
            <person name="Nozaki H."/>
        </authorList>
    </citation>
    <scope>NUCLEOTIDE SEQUENCE</scope>
    <source>
        <strain evidence="2">NIES-3780</strain>
    </source>
</reference>
<organism evidence="2 3">
    <name type="scientific">Volvox africanus</name>
    <dbReference type="NCBI Taxonomy" id="51714"/>
    <lineage>
        <taxon>Eukaryota</taxon>
        <taxon>Viridiplantae</taxon>
        <taxon>Chlorophyta</taxon>
        <taxon>core chlorophytes</taxon>
        <taxon>Chlorophyceae</taxon>
        <taxon>CS clade</taxon>
        <taxon>Chlamydomonadales</taxon>
        <taxon>Volvocaceae</taxon>
        <taxon>Volvox</taxon>
    </lineage>
</organism>
<evidence type="ECO:0000256" key="1">
    <source>
        <dbReference type="SAM" id="Phobius"/>
    </source>
</evidence>
<comment type="caution">
    <text evidence="2">The sequence shown here is derived from an EMBL/GenBank/DDBJ whole genome shotgun (WGS) entry which is preliminary data.</text>
</comment>
<dbReference type="EMBL" id="BNCO01000003">
    <property type="protein sequence ID" value="GIL46249.1"/>
    <property type="molecule type" value="Genomic_DNA"/>
</dbReference>
<dbReference type="SUPFAM" id="SSF48403">
    <property type="entry name" value="Ankyrin repeat"/>
    <property type="match status" value="1"/>
</dbReference>
<dbReference type="Gene3D" id="1.25.40.20">
    <property type="entry name" value="Ankyrin repeat-containing domain"/>
    <property type="match status" value="1"/>
</dbReference>
<evidence type="ECO:0000313" key="2">
    <source>
        <dbReference type="EMBL" id="GIL46249.1"/>
    </source>
</evidence>
<evidence type="ECO:0000313" key="3">
    <source>
        <dbReference type="Proteomes" id="UP000747399"/>
    </source>
</evidence>
<name>A0A8J4ETP4_9CHLO</name>
<dbReference type="GO" id="GO:0005783">
    <property type="term" value="C:endoplasmic reticulum"/>
    <property type="evidence" value="ECO:0007669"/>
    <property type="project" value="TreeGrafter"/>
</dbReference>
<dbReference type="GO" id="GO:0071944">
    <property type="term" value="C:cell periphery"/>
    <property type="evidence" value="ECO:0007669"/>
    <property type="project" value="TreeGrafter"/>
</dbReference>
<dbReference type="GO" id="GO:0004620">
    <property type="term" value="F:phospholipase activity"/>
    <property type="evidence" value="ECO:0007669"/>
    <property type="project" value="TreeGrafter"/>
</dbReference>
<feature type="transmembrane region" description="Helical" evidence="1">
    <location>
        <begin position="565"/>
        <end position="584"/>
    </location>
</feature>
<keyword evidence="1" id="KW-0472">Membrane</keyword>
<protein>
    <recommendedName>
        <fullName evidence="4">Ankyrin repeat protein</fullName>
    </recommendedName>
</protein>
<dbReference type="GO" id="GO:0030149">
    <property type="term" value="P:sphingolipid catabolic process"/>
    <property type="evidence" value="ECO:0007669"/>
    <property type="project" value="TreeGrafter"/>
</dbReference>
<dbReference type="Proteomes" id="UP000747399">
    <property type="component" value="Unassembled WGS sequence"/>
</dbReference>